<sequence length="193" mass="20763">MHDPTEGEFLTGKLLIAMPGIGDDRFERAVVYLCRHDEEHAMGLAVNRPVDGLNIPDLLEKLGVDTHGATPTRLDAVLVGGPVERERGFVLHTDDYACEGATLPINHGLALTTSRDVLEALAQDGAPRKAFLALGYAGWGPGQLEREVRENVWLVAEPDEALIFDDDHEHKWSRALGVLGVNAGALSGSAGRA</sequence>
<dbReference type="EMBL" id="JAUSVS010000013">
    <property type="protein sequence ID" value="MDQ0466675.1"/>
    <property type="molecule type" value="Genomic_DNA"/>
</dbReference>
<dbReference type="PANTHER" id="PTHR30327:SF1">
    <property type="entry name" value="UPF0301 PROTEIN YQGE"/>
    <property type="match status" value="1"/>
</dbReference>
<accession>A0ABU0IXF2</accession>
<dbReference type="PANTHER" id="PTHR30327">
    <property type="entry name" value="UNCHARACTERIZED PROTEIN YQGE"/>
    <property type="match status" value="1"/>
</dbReference>
<dbReference type="RefSeq" id="WP_307352810.1">
    <property type="nucleotide sequence ID" value="NZ_JAUSVS010000013.1"/>
</dbReference>
<gene>
    <name evidence="3" type="ORF">QO010_004471</name>
</gene>
<comment type="caution">
    <text evidence="3">The sequence shown here is derived from an EMBL/GenBank/DDBJ whole genome shotgun (WGS) entry which is preliminary data.</text>
</comment>
<dbReference type="InterPro" id="IPR003774">
    <property type="entry name" value="AlgH-like"/>
</dbReference>
<evidence type="ECO:0000256" key="1">
    <source>
        <dbReference type="ARBA" id="ARBA00009600"/>
    </source>
</evidence>
<keyword evidence="4" id="KW-1185">Reference proteome</keyword>
<name>A0ABU0IXF2_9CAUL</name>
<dbReference type="SUPFAM" id="SSF143456">
    <property type="entry name" value="VC0467-like"/>
    <property type="match status" value="1"/>
</dbReference>
<dbReference type="Pfam" id="PF02622">
    <property type="entry name" value="DUF179"/>
    <property type="match status" value="1"/>
</dbReference>
<dbReference type="HAMAP" id="MF_00758">
    <property type="entry name" value="UPF0301"/>
    <property type="match status" value="1"/>
</dbReference>
<comment type="similarity">
    <text evidence="1 2">Belongs to the UPF0301 (AlgH) family.</text>
</comment>
<dbReference type="Gene3D" id="3.40.1740.10">
    <property type="entry name" value="VC0467-like"/>
    <property type="match status" value="1"/>
</dbReference>
<dbReference type="Proteomes" id="UP001228905">
    <property type="component" value="Unassembled WGS sequence"/>
</dbReference>
<evidence type="ECO:0000313" key="4">
    <source>
        <dbReference type="Proteomes" id="UP001228905"/>
    </source>
</evidence>
<protein>
    <recommendedName>
        <fullName evidence="2">UPF0301 protein QO010_004471</fullName>
    </recommendedName>
</protein>
<organism evidence="3 4">
    <name type="scientific">Caulobacter ginsengisoli</name>
    <dbReference type="NCBI Taxonomy" id="400775"/>
    <lineage>
        <taxon>Bacteria</taxon>
        <taxon>Pseudomonadati</taxon>
        <taxon>Pseudomonadota</taxon>
        <taxon>Alphaproteobacteria</taxon>
        <taxon>Caulobacterales</taxon>
        <taxon>Caulobacteraceae</taxon>
        <taxon>Caulobacter</taxon>
    </lineage>
</organism>
<proteinExistence type="inferred from homology"/>
<evidence type="ECO:0000256" key="2">
    <source>
        <dbReference type="HAMAP-Rule" id="MF_00758"/>
    </source>
</evidence>
<evidence type="ECO:0000313" key="3">
    <source>
        <dbReference type="EMBL" id="MDQ0466675.1"/>
    </source>
</evidence>
<reference evidence="3 4" key="1">
    <citation type="submission" date="2023-07" db="EMBL/GenBank/DDBJ databases">
        <title>Genomic Encyclopedia of Type Strains, Phase IV (KMG-IV): sequencing the most valuable type-strain genomes for metagenomic binning, comparative biology and taxonomic classification.</title>
        <authorList>
            <person name="Goeker M."/>
        </authorList>
    </citation>
    <scope>NUCLEOTIDE SEQUENCE [LARGE SCALE GENOMIC DNA]</scope>
    <source>
        <strain evidence="3 4">DSM 18695</strain>
    </source>
</reference>